<dbReference type="EMBL" id="RPFW01000006">
    <property type="protein sequence ID" value="TVZ01810.1"/>
    <property type="molecule type" value="Genomic_DNA"/>
</dbReference>
<evidence type="ECO:0000259" key="1">
    <source>
        <dbReference type="Pfam" id="PF01609"/>
    </source>
</evidence>
<dbReference type="InterPro" id="IPR012337">
    <property type="entry name" value="RNaseH-like_sf"/>
</dbReference>
<dbReference type="InterPro" id="IPR002559">
    <property type="entry name" value="Transposase_11"/>
</dbReference>
<dbReference type="NCBIfam" id="NF033559">
    <property type="entry name" value="transpos_IS1634"/>
    <property type="match status" value="1"/>
</dbReference>
<evidence type="ECO:0000313" key="2">
    <source>
        <dbReference type="EMBL" id="TVZ01810.1"/>
    </source>
</evidence>
<dbReference type="PANTHER" id="PTHR34614">
    <property type="match status" value="1"/>
</dbReference>
<dbReference type="OrthoDB" id="3722616at2"/>
<dbReference type="GO" id="GO:0006313">
    <property type="term" value="P:DNA transposition"/>
    <property type="evidence" value="ECO:0007669"/>
    <property type="project" value="InterPro"/>
</dbReference>
<dbReference type="GO" id="GO:0004803">
    <property type="term" value="F:transposase activity"/>
    <property type="evidence" value="ECO:0007669"/>
    <property type="project" value="InterPro"/>
</dbReference>
<dbReference type="SUPFAM" id="SSF53098">
    <property type="entry name" value="Ribonuclease H-like"/>
    <property type="match status" value="1"/>
</dbReference>
<accession>A0A6P2BS87</accession>
<name>A0A6P2BS87_9ACTN</name>
<gene>
    <name evidence="2" type="ORF">EAS64_30645</name>
</gene>
<evidence type="ECO:0000313" key="3">
    <source>
        <dbReference type="Proteomes" id="UP000460272"/>
    </source>
</evidence>
<sequence>MPYVRTVKTKSGATAVQIVWSSRRGSRSIEHIGSAHDDVELEALKAAAARRIAAGQLELDLGLETAGPAGPLPITSSRMGHLLDALDCGYRVLGLEDAAGGDEVFRQLVLARIIEPASKLDSLRVLEEAGVAPPSYATVKRRLPAYAKEAWRRRLSAACAAHARLGPASLVLYDVSTLYFETDRGDGFRESGFSKERRLEPQITIGLLADQAGFPLMVSAFEGNRAETKTMLPVIEAFMAAHQLPDVTVVADAGMISDANMKAIEAAGLSFILGMKVPDVPYVVDAWRREHPGEEIPDGHVFAQPWPAGPKDKRRDQVIYYTYKADRARRTLHGIDEQVAKAAKAVAGLAPVKRNRFIQLEGAVKSVNRDLEDKARTLAGIKGYKTNLAATPDGEPVTPDFVIGSYHRLFEIEKSFRMSKSDLQARPIYHRKRDSIEAHLTIVFAALAVGRWTEAQTGWSIRKFVKTARRYREIEIKAGQHVITAADPLPDDLRQALDAINHAS</sequence>
<dbReference type="GO" id="GO:0003677">
    <property type="term" value="F:DNA binding"/>
    <property type="evidence" value="ECO:0007669"/>
    <property type="project" value="InterPro"/>
</dbReference>
<dbReference type="Proteomes" id="UP000460272">
    <property type="component" value="Unassembled WGS sequence"/>
</dbReference>
<feature type="domain" description="Transposase IS4-like" evidence="1">
    <location>
        <begin position="169"/>
        <end position="447"/>
    </location>
</feature>
<protein>
    <submittedName>
        <fullName evidence="2">IS1634 family transposase</fullName>
    </submittedName>
</protein>
<organism evidence="2 3">
    <name type="scientific">Trebonia kvetii</name>
    <dbReference type="NCBI Taxonomy" id="2480626"/>
    <lineage>
        <taxon>Bacteria</taxon>
        <taxon>Bacillati</taxon>
        <taxon>Actinomycetota</taxon>
        <taxon>Actinomycetes</taxon>
        <taxon>Streptosporangiales</taxon>
        <taxon>Treboniaceae</taxon>
        <taxon>Trebonia</taxon>
    </lineage>
</organism>
<dbReference type="Pfam" id="PF01609">
    <property type="entry name" value="DDE_Tnp_1"/>
    <property type="match status" value="1"/>
</dbReference>
<comment type="caution">
    <text evidence="2">The sequence shown here is derived from an EMBL/GenBank/DDBJ whole genome shotgun (WGS) entry which is preliminary data.</text>
</comment>
<dbReference type="InterPro" id="IPR047654">
    <property type="entry name" value="IS1634_transpos"/>
</dbReference>
<reference evidence="2 3" key="1">
    <citation type="submission" date="2018-11" db="EMBL/GenBank/DDBJ databases">
        <title>Trebonia kvetii gen.nov., sp.nov., a novel acidophilic actinobacterium, and proposal of the new actinobacterial family Treboniaceae fam. nov.</title>
        <authorList>
            <person name="Rapoport D."/>
            <person name="Sagova-Mareckova M."/>
            <person name="Sedlacek I."/>
            <person name="Provaznik J."/>
            <person name="Kralova S."/>
            <person name="Pavlinic D."/>
            <person name="Benes V."/>
            <person name="Kopecky J."/>
        </authorList>
    </citation>
    <scope>NUCLEOTIDE SEQUENCE [LARGE SCALE GENOMIC DNA]</scope>
    <source>
        <strain evidence="2 3">15Tr583</strain>
    </source>
</reference>
<keyword evidence="3" id="KW-1185">Reference proteome</keyword>
<proteinExistence type="predicted"/>
<dbReference type="PANTHER" id="PTHR34614:SF2">
    <property type="entry name" value="TRANSPOSASE IS4-LIKE DOMAIN-CONTAINING PROTEIN"/>
    <property type="match status" value="1"/>
</dbReference>
<dbReference type="AlphaFoldDB" id="A0A6P2BS87"/>